<evidence type="ECO:0000256" key="4">
    <source>
        <dbReference type="ARBA" id="ARBA00023163"/>
    </source>
</evidence>
<dbReference type="Gene3D" id="1.10.10.10">
    <property type="entry name" value="Winged helix-like DNA-binding domain superfamily/Winged helix DNA-binding domain"/>
    <property type="match status" value="1"/>
</dbReference>
<proteinExistence type="inferred from homology"/>
<evidence type="ECO:0000313" key="7">
    <source>
        <dbReference type="EMBL" id="RNL87863.1"/>
    </source>
</evidence>
<dbReference type="InterPro" id="IPR007627">
    <property type="entry name" value="RNA_pol_sigma70_r2"/>
</dbReference>
<keyword evidence="3" id="KW-0731">Sigma factor</keyword>
<organism evidence="7 8">
    <name type="scientific">Sinomicrobium pectinilyticum</name>
    <dbReference type="NCBI Taxonomy" id="1084421"/>
    <lineage>
        <taxon>Bacteria</taxon>
        <taxon>Pseudomonadati</taxon>
        <taxon>Bacteroidota</taxon>
        <taxon>Flavobacteriia</taxon>
        <taxon>Flavobacteriales</taxon>
        <taxon>Flavobacteriaceae</taxon>
        <taxon>Sinomicrobium</taxon>
    </lineage>
</organism>
<comment type="similarity">
    <text evidence="1">Belongs to the sigma-70 factor family. ECF subfamily.</text>
</comment>
<dbReference type="InterPro" id="IPR013325">
    <property type="entry name" value="RNA_pol_sigma_r2"/>
</dbReference>
<dbReference type="PANTHER" id="PTHR43133">
    <property type="entry name" value="RNA POLYMERASE ECF-TYPE SIGMA FACTO"/>
    <property type="match status" value="1"/>
</dbReference>
<accession>A0A3N0EJ02</accession>
<dbReference type="InterPro" id="IPR014327">
    <property type="entry name" value="RNA_pol_sigma70_bacteroid"/>
</dbReference>
<dbReference type="InterPro" id="IPR014284">
    <property type="entry name" value="RNA_pol_sigma-70_dom"/>
</dbReference>
<dbReference type="RefSeq" id="WP_123215780.1">
    <property type="nucleotide sequence ID" value="NZ_RJTM01000068.1"/>
</dbReference>
<dbReference type="SUPFAM" id="SSF88946">
    <property type="entry name" value="Sigma2 domain of RNA polymerase sigma factors"/>
    <property type="match status" value="1"/>
</dbReference>
<reference evidence="7 8" key="1">
    <citation type="submission" date="2018-10" db="EMBL/GenBank/DDBJ databases">
        <title>Sinomicrobium pectinilyticum sp. nov., a pectinase-producing bacterium isolated from alkaline and saline soil, and emended description of the genus Sinomicrobium.</title>
        <authorList>
            <person name="Cheng B."/>
            <person name="Li C."/>
            <person name="Lai Q."/>
            <person name="Du M."/>
            <person name="Shao Z."/>
            <person name="Xu P."/>
            <person name="Yang C."/>
        </authorList>
    </citation>
    <scope>NUCLEOTIDE SEQUENCE [LARGE SCALE GENOMIC DNA]</scope>
    <source>
        <strain evidence="7 8">5DNS001</strain>
    </source>
</reference>
<dbReference type="EMBL" id="RJTM01000068">
    <property type="protein sequence ID" value="RNL87863.1"/>
    <property type="molecule type" value="Genomic_DNA"/>
</dbReference>
<dbReference type="NCBIfam" id="TIGR02937">
    <property type="entry name" value="sigma70-ECF"/>
    <property type="match status" value="1"/>
</dbReference>
<evidence type="ECO:0000256" key="1">
    <source>
        <dbReference type="ARBA" id="ARBA00010641"/>
    </source>
</evidence>
<name>A0A3N0EJ02_SINP1</name>
<evidence type="ECO:0000256" key="2">
    <source>
        <dbReference type="ARBA" id="ARBA00023015"/>
    </source>
</evidence>
<keyword evidence="2" id="KW-0805">Transcription regulation</keyword>
<dbReference type="InterPro" id="IPR013249">
    <property type="entry name" value="RNA_pol_sigma70_r4_t2"/>
</dbReference>
<gene>
    <name evidence="7" type="ORF">ED312_09555</name>
</gene>
<evidence type="ECO:0000256" key="3">
    <source>
        <dbReference type="ARBA" id="ARBA00023082"/>
    </source>
</evidence>
<dbReference type="Pfam" id="PF04542">
    <property type="entry name" value="Sigma70_r2"/>
    <property type="match status" value="1"/>
</dbReference>
<dbReference type="AlphaFoldDB" id="A0A3N0EJ02"/>
<evidence type="ECO:0000313" key="8">
    <source>
        <dbReference type="Proteomes" id="UP000267469"/>
    </source>
</evidence>
<dbReference type="Gene3D" id="1.10.1740.10">
    <property type="match status" value="1"/>
</dbReference>
<protein>
    <submittedName>
        <fullName evidence="7">RNA polymerase sigma-70 factor</fullName>
    </submittedName>
</protein>
<dbReference type="Pfam" id="PF08281">
    <property type="entry name" value="Sigma70_r4_2"/>
    <property type="match status" value="1"/>
</dbReference>
<keyword evidence="8" id="KW-1185">Reference proteome</keyword>
<comment type="caution">
    <text evidence="7">The sequence shown here is derived from an EMBL/GenBank/DDBJ whole genome shotgun (WGS) entry which is preliminary data.</text>
</comment>
<dbReference type="CDD" id="cd06171">
    <property type="entry name" value="Sigma70_r4"/>
    <property type="match status" value="1"/>
</dbReference>
<dbReference type="GO" id="GO:0016987">
    <property type="term" value="F:sigma factor activity"/>
    <property type="evidence" value="ECO:0007669"/>
    <property type="project" value="UniProtKB-KW"/>
</dbReference>
<dbReference type="SUPFAM" id="SSF88659">
    <property type="entry name" value="Sigma3 and sigma4 domains of RNA polymerase sigma factors"/>
    <property type="match status" value="1"/>
</dbReference>
<dbReference type="InterPro" id="IPR036388">
    <property type="entry name" value="WH-like_DNA-bd_sf"/>
</dbReference>
<keyword evidence="4" id="KW-0804">Transcription</keyword>
<dbReference type="PANTHER" id="PTHR43133:SF46">
    <property type="entry name" value="RNA POLYMERASE SIGMA-70 FACTOR ECF SUBFAMILY"/>
    <property type="match status" value="1"/>
</dbReference>
<dbReference type="Proteomes" id="UP000267469">
    <property type="component" value="Unassembled WGS sequence"/>
</dbReference>
<evidence type="ECO:0000259" key="5">
    <source>
        <dbReference type="Pfam" id="PF04542"/>
    </source>
</evidence>
<dbReference type="InterPro" id="IPR013324">
    <property type="entry name" value="RNA_pol_sigma_r3/r4-like"/>
</dbReference>
<dbReference type="GO" id="GO:0003677">
    <property type="term" value="F:DNA binding"/>
    <property type="evidence" value="ECO:0007669"/>
    <property type="project" value="InterPro"/>
</dbReference>
<dbReference type="GO" id="GO:0006352">
    <property type="term" value="P:DNA-templated transcription initiation"/>
    <property type="evidence" value="ECO:0007669"/>
    <property type="project" value="InterPro"/>
</dbReference>
<evidence type="ECO:0000259" key="6">
    <source>
        <dbReference type="Pfam" id="PF08281"/>
    </source>
</evidence>
<dbReference type="OrthoDB" id="9798255at2"/>
<feature type="domain" description="RNA polymerase sigma factor 70 region 4 type 2" evidence="6">
    <location>
        <begin position="126"/>
        <end position="170"/>
    </location>
</feature>
<dbReference type="InterPro" id="IPR039425">
    <property type="entry name" value="RNA_pol_sigma-70-like"/>
</dbReference>
<feature type="domain" description="RNA polymerase sigma-70 region 2" evidence="5">
    <location>
        <begin position="29"/>
        <end position="95"/>
    </location>
</feature>
<sequence>MKRNYKEADETSLLILIKQNEGEHAFRELFYRYQDRLYRYNQKILRNREASEEILQDVFVKVWNYRHQIDESRDFSFLLFKIAKNTIINYLKSHKAKQQLAPETISTLATHICPEETMIWQQYTAMLDKAIAELPERCRIVFEKSRLEGKSYEEIAEDLGISRNTVRLQIIKSLKLIKSYFNHHPEMDVVFSLLLSLASLFTVFKGF</sequence>
<dbReference type="NCBIfam" id="TIGR02985">
    <property type="entry name" value="Sig70_bacteroi1"/>
    <property type="match status" value="1"/>
</dbReference>